<dbReference type="InterPro" id="IPR006597">
    <property type="entry name" value="Sel1-like"/>
</dbReference>
<gene>
    <name evidence="2" type="ORF">BU14_2367s0001</name>
</gene>
<evidence type="ECO:0000256" key="1">
    <source>
        <dbReference type="ARBA" id="ARBA00038101"/>
    </source>
</evidence>
<reference evidence="2 3" key="1">
    <citation type="submission" date="2017-03" db="EMBL/GenBank/DDBJ databases">
        <title>WGS assembly of Porphyra umbilicalis.</title>
        <authorList>
            <person name="Brawley S.H."/>
            <person name="Blouin N.A."/>
            <person name="Ficko-Blean E."/>
            <person name="Wheeler G.L."/>
            <person name="Lohr M."/>
            <person name="Goodson H.V."/>
            <person name="Jenkins J.W."/>
            <person name="Blaby-Haas C.E."/>
            <person name="Helliwell K.E."/>
            <person name="Chan C."/>
            <person name="Marriage T."/>
            <person name="Bhattacharya D."/>
            <person name="Klein A.S."/>
            <person name="Badis Y."/>
            <person name="Brodie J."/>
            <person name="Cao Y."/>
            <person name="Collen J."/>
            <person name="Dittami S.M."/>
            <person name="Gachon C.M."/>
            <person name="Green B.R."/>
            <person name="Karpowicz S."/>
            <person name="Kim J.W."/>
            <person name="Kudahl U."/>
            <person name="Lin S."/>
            <person name="Michel G."/>
            <person name="Mittag M."/>
            <person name="Olson B.J."/>
            <person name="Pangilinan J."/>
            <person name="Peng Y."/>
            <person name="Qiu H."/>
            <person name="Shu S."/>
            <person name="Singer J.T."/>
            <person name="Smith A.G."/>
            <person name="Sprecher B.N."/>
            <person name="Wagner V."/>
            <person name="Wang W."/>
            <person name="Wang Z.-Y."/>
            <person name="Yan J."/>
            <person name="Yarish C."/>
            <person name="Zoeuner-Riek S."/>
            <person name="Zhuang Y."/>
            <person name="Zou Y."/>
            <person name="Lindquist E.A."/>
            <person name="Grimwood J."/>
            <person name="Barry K."/>
            <person name="Rokhsar D.S."/>
            <person name="Schmutz J."/>
            <person name="Stiller J.W."/>
            <person name="Grossman A.R."/>
            <person name="Prochnik S.E."/>
        </authorList>
    </citation>
    <scope>NUCLEOTIDE SEQUENCE [LARGE SCALE GENOMIC DNA]</scope>
    <source>
        <strain evidence="2">4086291</strain>
    </source>
</reference>
<sequence length="585" mass="56935">MNWEAALSTGPSGTRAAGHAGMRALYRLRFRGEPLSSTPNLRFPLPVFARRVGVAAPDVGAADAAWNLHACFRRGHYVAEDVAVAMSWLVRSRVLAAAAAARASAAEAAAAAAGGRGTMVHFVETAAEGIRRRQAAAAGVAAAATAATIAPIKPRSLASLGARDWSQSSSVGVGAAGGGHGAALSSVGSTSSTASGMVITSGGGPGSLGGGGGMGGSAIAVIPAPPPVTPERASELISSLDAEVILGGTGGGGFGATVGGGGGGFGGFDPYGSDGMSLSSSGAAGDAGDAAEAMYQLGLISEHGWAGCPRDEMRATQLYEAAMGCGHADATNAMGERAVRAGDLKRAAAAFLTAESLGALAATVNRALAIVDPRSIVATPPAAGGGSTAADVAATLLAGSTGTTGGAGPRSTTTSTCTARLRLADVSKEDAARAFGFLDAAAHAGSTLALTLSGLCYALGLGVSRHAYQAFERFSVAAGRGHAAAQFALARCYGAGVGTAPSAASAATWLRRAAAGGNAEALNELGERHRDGAPAVGIPVDAARARRLFKAAADGGSAAGKRNLAGALLATAPADAAALLEAAAA</sequence>
<dbReference type="AlphaFoldDB" id="A0A1X6NJG7"/>
<dbReference type="PANTHER" id="PTHR11102:SF160">
    <property type="entry name" value="ERAD-ASSOCIATED E3 UBIQUITIN-PROTEIN LIGASE COMPONENT HRD3"/>
    <property type="match status" value="1"/>
</dbReference>
<dbReference type="EMBL" id="KV920184">
    <property type="protein sequence ID" value="OSX68702.1"/>
    <property type="molecule type" value="Genomic_DNA"/>
</dbReference>
<dbReference type="Gene3D" id="1.25.40.10">
    <property type="entry name" value="Tetratricopeptide repeat domain"/>
    <property type="match status" value="2"/>
</dbReference>
<dbReference type="SMART" id="SM00671">
    <property type="entry name" value="SEL1"/>
    <property type="match status" value="4"/>
</dbReference>
<evidence type="ECO:0000313" key="3">
    <source>
        <dbReference type="Proteomes" id="UP000218209"/>
    </source>
</evidence>
<comment type="similarity">
    <text evidence="1">Belongs to the sel-1 family.</text>
</comment>
<accession>A0A1X6NJG7</accession>
<dbReference type="PANTHER" id="PTHR11102">
    <property type="entry name" value="SEL-1-LIKE PROTEIN"/>
    <property type="match status" value="1"/>
</dbReference>
<dbReference type="Proteomes" id="UP000218209">
    <property type="component" value="Unassembled WGS sequence"/>
</dbReference>
<feature type="non-terminal residue" evidence="2">
    <location>
        <position position="585"/>
    </location>
</feature>
<name>A0A1X6NJG7_PORUM</name>
<protein>
    <submittedName>
        <fullName evidence="2">Uncharacterized protein</fullName>
    </submittedName>
</protein>
<dbReference type="InterPro" id="IPR050767">
    <property type="entry name" value="Sel1_AlgK"/>
</dbReference>
<evidence type="ECO:0000313" key="2">
    <source>
        <dbReference type="EMBL" id="OSX68702.1"/>
    </source>
</evidence>
<organism evidence="2 3">
    <name type="scientific">Porphyra umbilicalis</name>
    <name type="common">Purple laver</name>
    <name type="synonym">Red alga</name>
    <dbReference type="NCBI Taxonomy" id="2786"/>
    <lineage>
        <taxon>Eukaryota</taxon>
        <taxon>Rhodophyta</taxon>
        <taxon>Bangiophyceae</taxon>
        <taxon>Bangiales</taxon>
        <taxon>Bangiaceae</taxon>
        <taxon>Porphyra</taxon>
    </lineage>
</organism>
<dbReference type="SUPFAM" id="SSF81901">
    <property type="entry name" value="HCP-like"/>
    <property type="match status" value="2"/>
</dbReference>
<dbReference type="Pfam" id="PF08238">
    <property type="entry name" value="Sel1"/>
    <property type="match status" value="3"/>
</dbReference>
<keyword evidence="3" id="KW-1185">Reference proteome</keyword>
<dbReference type="InterPro" id="IPR011990">
    <property type="entry name" value="TPR-like_helical_dom_sf"/>
</dbReference>
<proteinExistence type="inferred from homology"/>